<dbReference type="AlphaFoldDB" id="W1DNQ7"/>
<evidence type="ECO:0000313" key="2">
    <source>
        <dbReference type="Proteomes" id="UP000019183"/>
    </source>
</evidence>
<evidence type="ECO:0000313" key="1">
    <source>
        <dbReference type="EMBL" id="CDL11071.1"/>
    </source>
</evidence>
<dbReference type="GO" id="GO:0004793">
    <property type="term" value="F:threonine aldolase activity"/>
    <property type="evidence" value="ECO:0007669"/>
    <property type="project" value="UniProtKB-EC"/>
</dbReference>
<dbReference type="EMBL" id="CBWK010000602">
    <property type="protein sequence ID" value="CDL11071.1"/>
    <property type="molecule type" value="Genomic_DNA"/>
</dbReference>
<protein>
    <submittedName>
        <fullName evidence="1">Low-specificity L-threonine aldolase</fullName>
        <ecNumber evidence="1">4.1.2.5</ecNumber>
    </submittedName>
</protein>
<dbReference type="EC" id="4.1.2.5" evidence="1"/>
<comment type="caution">
    <text evidence="1">The sequence shown here is derived from an EMBL/GenBank/DDBJ whole genome shotgun (WGS) entry which is preliminary data.</text>
</comment>
<dbReference type="eggNOG" id="COG2008">
    <property type="taxonomic scope" value="Bacteria"/>
</dbReference>
<keyword evidence="2" id="KW-1185">Reference proteome</keyword>
<proteinExistence type="predicted"/>
<organism evidence="1 2">
    <name type="scientific">Klebsiella pneumoniae IS43</name>
    <dbReference type="NCBI Taxonomy" id="1432552"/>
    <lineage>
        <taxon>Bacteria</taxon>
        <taxon>Pseudomonadati</taxon>
        <taxon>Pseudomonadota</taxon>
        <taxon>Gammaproteobacteria</taxon>
        <taxon>Enterobacterales</taxon>
        <taxon>Enterobacteriaceae</taxon>
        <taxon>Klebsiella/Raoultella group</taxon>
        <taxon>Klebsiella</taxon>
        <taxon>Klebsiella pneumoniae complex</taxon>
    </lineage>
</organism>
<reference evidence="1" key="1">
    <citation type="submission" date="2013-10" db="EMBL/GenBank/DDBJ databases">
        <title>Antibiotic resistance diversity of beta-lactamase producers in the General Hospital Vienna.</title>
        <authorList>
            <person name="Barisic I."/>
            <person name="Mitteregger D."/>
            <person name="Hirschl A.M."/>
            <person name="Noehammer C."/>
            <person name="Wiesinger-Mayr H."/>
        </authorList>
    </citation>
    <scope>NUCLEOTIDE SEQUENCE [LARGE SCALE GENOMIC DNA]</scope>
    <source>
        <strain evidence="1">IS43</strain>
    </source>
</reference>
<dbReference type="InterPro" id="IPR015422">
    <property type="entry name" value="PyrdxlP-dep_Trfase_small"/>
</dbReference>
<dbReference type="Proteomes" id="UP000019183">
    <property type="component" value="Unassembled WGS sequence"/>
</dbReference>
<sequence length="40" mass="4553">MQAQGVLINASPVVRLVTHLDVNRQQLSEVVAHWQAFLQR</sequence>
<keyword evidence="1" id="KW-0456">Lyase</keyword>
<accession>W1DNQ7</accession>
<dbReference type="Gene3D" id="3.90.1150.10">
    <property type="entry name" value="Aspartate Aminotransferase, domain 1"/>
    <property type="match status" value="1"/>
</dbReference>
<name>W1DNQ7_KLEPN</name>